<dbReference type="PANTHER" id="PTHR46235:SF3">
    <property type="entry name" value="PHD FINGER-CONTAINING PROTEIN DDB_G0268158"/>
    <property type="match status" value="1"/>
</dbReference>
<dbReference type="STRING" id="57577.A0A2K3NTS5"/>
<feature type="region of interest" description="Disordered" evidence="1">
    <location>
        <begin position="205"/>
        <end position="303"/>
    </location>
</feature>
<organism evidence="2 3">
    <name type="scientific">Trifolium pratense</name>
    <name type="common">Red clover</name>
    <dbReference type="NCBI Taxonomy" id="57577"/>
    <lineage>
        <taxon>Eukaryota</taxon>
        <taxon>Viridiplantae</taxon>
        <taxon>Streptophyta</taxon>
        <taxon>Embryophyta</taxon>
        <taxon>Tracheophyta</taxon>
        <taxon>Spermatophyta</taxon>
        <taxon>Magnoliopsida</taxon>
        <taxon>eudicotyledons</taxon>
        <taxon>Gunneridae</taxon>
        <taxon>Pentapetalae</taxon>
        <taxon>rosids</taxon>
        <taxon>fabids</taxon>
        <taxon>Fabales</taxon>
        <taxon>Fabaceae</taxon>
        <taxon>Papilionoideae</taxon>
        <taxon>50 kb inversion clade</taxon>
        <taxon>NPAAA clade</taxon>
        <taxon>Hologalegina</taxon>
        <taxon>IRL clade</taxon>
        <taxon>Trifolieae</taxon>
        <taxon>Trifolium</taxon>
    </lineage>
</organism>
<feature type="compositionally biased region" description="Basic and acidic residues" evidence="1">
    <location>
        <begin position="245"/>
        <end position="259"/>
    </location>
</feature>
<feature type="non-terminal residue" evidence="2">
    <location>
        <position position="303"/>
    </location>
</feature>
<dbReference type="Proteomes" id="UP000236291">
    <property type="component" value="Unassembled WGS sequence"/>
</dbReference>
<evidence type="ECO:0000313" key="3">
    <source>
        <dbReference type="Proteomes" id="UP000236291"/>
    </source>
</evidence>
<gene>
    <name evidence="2" type="ORF">L195_g002906</name>
</gene>
<proteinExistence type="predicted"/>
<comment type="caution">
    <text evidence="2">The sequence shown here is derived from an EMBL/GenBank/DDBJ whole genome shotgun (WGS) entry which is preliminary data.</text>
</comment>
<reference evidence="2 3" key="1">
    <citation type="journal article" date="2014" name="Am. J. Bot.">
        <title>Genome assembly and annotation for red clover (Trifolium pratense; Fabaceae).</title>
        <authorList>
            <person name="Istvanek J."/>
            <person name="Jaros M."/>
            <person name="Krenek A."/>
            <person name="Repkova J."/>
        </authorList>
    </citation>
    <scope>NUCLEOTIDE SEQUENCE [LARGE SCALE GENOMIC DNA]</scope>
    <source>
        <strain evidence="3">cv. Tatra</strain>
        <tissue evidence="2">Young leaves</tissue>
    </source>
</reference>
<name>A0A2K3NTS5_TRIPR</name>
<dbReference type="AlphaFoldDB" id="A0A2K3NTS5"/>
<evidence type="ECO:0000313" key="2">
    <source>
        <dbReference type="EMBL" id="PNY06440.1"/>
    </source>
</evidence>
<accession>A0A2K3NTS5</accession>
<sequence>MLMRILRKILLMGSPFLVPFIFAVSVKDWKIRWNLTCNLQFVTVVQSRTIANVCQIDFGRGITFDSVHVQTRAWEGLLPNNRILIYCLNHKISDKLGTPVRDHIKFPDTSAGVREINTSNKRMKPTTKDRVKLKNDDGVVKSSGKSTSKIGSKKSSEKIISGSDISRTPESKVMSSECLTENIKSISKNSSEKVISSDISRKLGSNKSCLTESKKSISKLSGKMTSGSDISREPKSNEISGRLSTENKKSISKKFEKPKCASTSKSSEQIKHDNQVDDADNQTLSIKPIRSVFPPHDADSEKG</sequence>
<evidence type="ECO:0000256" key="1">
    <source>
        <dbReference type="SAM" id="MobiDB-lite"/>
    </source>
</evidence>
<protein>
    <submittedName>
        <fullName evidence="2">Enhanced downy mildew protein</fullName>
    </submittedName>
</protein>
<dbReference type="EMBL" id="ASHM01001310">
    <property type="protein sequence ID" value="PNY06440.1"/>
    <property type="molecule type" value="Genomic_DNA"/>
</dbReference>
<reference evidence="2 3" key="2">
    <citation type="journal article" date="2017" name="Front. Plant Sci.">
        <title>Gene Classification and Mining of Molecular Markers Useful in Red Clover (Trifolium pratense) Breeding.</title>
        <authorList>
            <person name="Istvanek J."/>
            <person name="Dluhosova J."/>
            <person name="Dluhos P."/>
            <person name="Patkova L."/>
            <person name="Nedelnik J."/>
            <person name="Repkova J."/>
        </authorList>
    </citation>
    <scope>NUCLEOTIDE SEQUENCE [LARGE SCALE GENOMIC DNA]</scope>
    <source>
        <strain evidence="3">cv. Tatra</strain>
        <tissue evidence="2">Young leaves</tissue>
    </source>
</reference>
<feature type="region of interest" description="Disordered" evidence="1">
    <location>
        <begin position="135"/>
        <end position="176"/>
    </location>
</feature>
<feature type="compositionally biased region" description="Low complexity" evidence="1">
    <location>
        <begin position="141"/>
        <end position="150"/>
    </location>
</feature>
<dbReference type="PANTHER" id="PTHR46235">
    <property type="entry name" value="PHD FINGER-CONTAINING PROTEIN DDB_G0268158"/>
    <property type="match status" value="1"/>
</dbReference>